<evidence type="ECO:0000313" key="10">
    <source>
        <dbReference type="EMBL" id="BBZ76134.1"/>
    </source>
</evidence>
<gene>
    <name evidence="10" type="ORF">MANY_14710</name>
</gene>
<dbReference type="PANTHER" id="PTHR37424">
    <property type="entry name" value="BACTERIOFERRITIN-ASSOCIATED FERREDOXIN"/>
    <property type="match status" value="1"/>
</dbReference>
<keyword evidence="2" id="KW-0001">2Fe-2S</keyword>
<keyword evidence="11" id="KW-1185">Reference proteome</keyword>
<keyword evidence="1" id="KW-0813">Transport</keyword>
<keyword evidence="5" id="KW-0408">Iron</keyword>
<dbReference type="RefSeq" id="WP_163803636.1">
    <property type="nucleotide sequence ID" value="NZ_AP022620.1"/>
</dbReference>
<dbReference type="PANTHER" id="PTHR37424:SF1">
    <property type="entry name" value="BACTERIOFERRITIN-ASSOCIATED FERREDOXIN"/>
    <property type="match status" value="1"/>
</dbReference>
<evidence type="ECO:0000256" key="6">
    <source>
        <dbReference type="ARBA" id="ARBA00023014"/>
    </source>
</evidence>
<proteinExistence type="inferred from homology"/>
<dbReference type="InterPro" id="IPR041854">
    <property type="entry name" value="BFD-like_2Fe2S-bd_dom_sf"/>
</dbReference>
<dbReference type="Proteomes" id="UP000467249">
    <property type="component" value="Chromosome"/>
</dbReference>
<dbReference type="InterPro" id="IPR052371">
    <property type="entry name" value="BFD-associated_ferredoxin"/>
</dbReference>
<keyword evidence="3" id="KW-0479">Metal-binding</keyword>
<evidence type="ECO:0000256" key="4">
    <source>
        <dbReference type="ARBA" id="ARBA00022982"/>
    </source>
</evidence>
<keyword evidence="6" id="KW-0411">Iron-sulfur</keyword>
<protein>
    <recommendedName>
        <fullName evidence="7">Bacterioferritin-associated ferredoxin</fullName>
    </recommendedName>
</protein>
<evidence type="ECO:0000256" key="1">
    <source>
        <dbReference type="ARBA" id="ARBA00022448"/>
    </source>
</evidence>
<evidence type="ECO:0000256" key="5">
    <source>
        <dbReference type="ARBA" id="ARBA00023004"/>
    </source>
</evidence>
<dbReference type="GO" id="GO:0046872">
    <property type="term" value="F:metal ion binding"/>
    <property type="evidence" value="ECO:0007669"/>
    <property type="project" value="UniProtKB-KW"/>
</dbReference>
<evidence type="ECO:0000313" key="11">
    <source>
        <dbReference type="Proteomes" id="UP000467249"/>
    </source>
</evidence>
<dbReference type="Pfam" id="PF04324">
    <property type="entry name" value="Fer2_BFD"/>
    <property type="match status" value="1"/>
</dbReference>
<dbReference type="Gene3D" id="1.10.10.1100">
    <property type="entry name" value="BFD-like [2Fe-2S]-binding domain"/>
    <property type="match status" value="1"/>
</dbReference>
<evidence type="ECO:0000259" key="9">
    <source>
        <dbReference type="Pfam" id="PF04324"/>
    </source>
</evidence>
<evidence type="ECO:0000256" key="3">
    <source>
        <dbReference type="ARBA" id="ARBA00022723"/>
    </source>
</evidence>
<reference evidence="10 11" key="1">
    <citation type="journal article" date="2019" name="Emerg. Microbes Infect.">
        <title>Comprehensive subspecies identification of 175 nontuberculous mycobacteria species based on 7547 genomic profiles.</title>
        <authorList>
            <person name="Matsumoto Y."/>
            <person name="Kinjo T."/>
            <person name="Motooka D."/>
            <person name="Nabeya D."/>
            <person name="Jung N."/>
            <person name="Uechi K."/>
            <person name="Horii T."/>
            <person name="Iida T."/>
            <person name="Fujita J."/>
            <person name="Nakamura S."/>
        </authorList>
    </citation>
    <scope>NUCLEOTIDE SEQUENCE [LARGE SCALE GENOMIC DNA]</scope>
    <source>
        <strain evidence="10 11">JCM 30275</strain>
    </source>
</reference>
<dbReference type="GO" id="GO:0051537">
    <property type="term" value="F:2 iron, 2 sulfur cluster binding"/>
    <property type="evidence" value="ECO:0007669"/>
    <property type="project" value="UniProtKB-KW"/>
</dbReference>
<evidence type="ECO:0000256" key="7">
    <source>
        <dbReference type="ARBA" id="ARBA00039386"/>
    </source>
</evidence>
<dbReference type="EMBL" id="AP022620">
    <property type="protein sequence ID" value="BBZ76134.1"/>
    <property type="molecule type" value="Genomic_DNA"/>
</dbReference>
<dbReference type="KEGG" id="many:MANY_14710"/>
<feature type="domain" description="BFD-like [2Fe-2S]-binding" evidence="9">
    <location>
        <begin position="2"/>
        <end position="50"/>
    </location>
</feature>
<keyword evidence="4" id="KW-0249">Electron transport</keyword>
<dbReference type="InterPro" id="IPR007419">
    <property type="entry name" value="BFD-like_2Fe2S-bd_dom"/>
</dbReference>
<evidence type="ECO:0000256" key="8">
    <source>
        <dbReference type="ARBA" id="ARBA00046332"/>
    </source>
</evidence>
<evidence type="ECO:0000256" key="2">
    <source>
        <dbReference type="ARBA" id="ARBA00022714"/>
    </source>
</evidence>
<sequence>MYVCLCTGATSQAVNDAVAAGACTSKQVAAACGAGRDCGRCRKSVQAIINAHRERAQITAPDCGACTARVESRLALT</sequence>
<accession>A0A6N4W7R2</accession>
<name>A0A6N4W7R2_9MYCO</name>
<dbReference type="AlphaFoldDB" id="A0A6N4W7R2"/>
<comment type="similarity">
    <text evidence="8">Belongs to the Bfd family.</text>
</comment>
<organism evidence="10 11">
    <name type="scientific">Mycolicibacterium anyangense</name>
    <dbReference type="NCBI Taxonomy" id="1431246"/>
    <lineage>
        <taxon>Bacteria</taxon>
        <taxon>Bacillati</taxon>
        <taxon>Actinomycetota</taxon>
        <taxon>Actinomycetes</taxon>
        <taxon>Mycobacteriales</taxon>
        <taxon>Mycobacteriaceae</taxon>
        <taxon>Mycolicibacterium</taxon>
    </lineage>
</organism>